<evidence type="ECO:0000313" key="2">
    <source>
        <dbReference type="Proteomes" id="UP000219669"/>
    </source>
</evidence>
<organism evidence="1 2">
    <name type="scientific">Alysiella filiformis DSM 16848</name>
    <dbReference type="NCBI Taxonomy" id="1120981"/>
    <lineage>
        <taxon>Bacteria</taxon>
        <taxon>Pseudomonadati</taxon>
        <taxon>Pseudomonadota</taxon>
        <taxon>Betaproteobacteria</taxon>
        <taxon>Neisseriales</taxon>
        <taxon>Neisseriaceae</taxon>
        <taxon>Alysiella</taxon>
    </lineage>
</organism>
<dbReference type="EMBL" id="OCNF01000018">
    <property type="protein sequence ID" value="SOD69739.1"/>
    <property type="molecule type" value="Genomic_DNA"/>
</dbReference>
<dbReference type="AlphaFoldDB" id="A0A286EFX9"/>
<evidence type="ECO:0000313" key="1">
    <source>
        <dbReference type="EMBL" id="SOD69739.1"/>
    </source>
</evidence>
<reference evidence="1 2" key="1">
    <citation type="submission" date="2017-09" db="EMBL/GenBank/DDBJ databases">
        <authorList>
            <person name="Ehlers B."/>
            <person name="Leendertz F.H."/>
        </authorList>
    </citation>
    <scope>NUCLEOTIDE SEQUENCE [LARGE SCALE GENOMIC DNA]</scope>
    <source>
        <strain evidence="1 2">DSM 16848</strain>
    </source>
</reference>
<keyword evidence="2" id="KW-1185">Reference proteome</keyword>
<dbReference type="RefSeq" id="WP_179655873.1">
    <property type="nucleotide sequence ID" value="NZ_CP083931.1"/>
</dbReference>
<sequence length="173" mass="19554">MIAMPKIQHTPSFQSVQKPLRHCCLIVDGNAHRPDLFNPNTTFAHDDVLCEAMLPEIRTVAMMIAAMRHDFNQASPRIFADEADWFAARIVVLQVRTFHLDVKLCEMLHLANQRAAAFARLHGLAFQAAQIRPSLHAKRPNHVLLMECALGEKVSDNRCENSLALRPLLVKLM</sequence>
<proteinExistence type="predicted"/>
<dbReference type="Proteomes" id="UP000219669">
    <property type="component" value="Unassembled WGS sequence"/>
</dbReference>
<accession>A0A286EFX9</accession>
<protein>
    <submittedName>
        <fullName evidence="1">Uncharacterized protein</fullName>
    </submittedName>
</protein>
<name>A0A286EFX9_9NEIS</name>
<gene>
    <name evidence="1" type="ORF">SAMN02746062_01814</name>
</gene>